<feature type="transmembrane region" description="Helical" evidence="2">
    <location>
        <begin position="611"/>
        <end position="637"/>
    </location>
</feature>
<keyword evidence="2" id="KW-0812">Transmembrane</keyword>
<keyword evidence="2" id="KW-1133">Transmembrane helix</keyword>
<dbReference type="EMBL" id="HBIX01004698">
    <property type="protein sequence ID" value="CAE0710988.1"/>
    <property type="molecule type" value="Transcribed_RNA"/>
</dbReference>
<keyword evidence="2" id="KW-0472">Membrane</keyword>
<feature type="region of interest" description="Disordered" evidence="1">
    <location>
        <begin position="259"/>
        <end position="314"/>
    </location>
</feature>
<accession>A0A7S4EG82</accession>
<sequence length="724" mass="80902">MMSSKVSISYRGQQIMVAAATILILTSTTVESLIAPFSPSCHQRNQMLSSVDSSASPRSTRAKFSNFVSSVHLPVSRRTSTPASTLLFATSIGDTQMSSSELDEDDAGKEEEEADDTQNEFSVSKFRQLKDVMWIRETLEDWTAAEFALSVERQSEGASNANGKVVDGNPSSLSAASNSSRKETKKRAVDYEKLLSQITKRIEDMTCQPFVEDSDLVDEEGVLQMDEKSGMGRYAYTNEERMMLMERILKTRENLSRVLESNDRESDDSNQAEESPSSFLKQVKVPEISSLVTKSKDTGARGEGSSATTGIGPKLYVRDDGTVDWEGALQDRAALRKFGGAVWARINGQTPDDLGEEDDDETTSKEDGDIGGGSDHSKPVVTAKIIDTPAIQEAHKELVVLQEQLKEKEKAHTALVQSGLKAGQAVANVKLASLDPVLRSKIRLSAEALIILEQQVSHQNLVYELERIYTYLVTELENPTTKGYIPLQDRLNVAEYGLLESQIESCSKELNSKGVLDADILAVIAEQMTDFKRRLGIDYYVAGLTYDREAIVRWLNDLYISSITGVLFYIKGTRLFWSDVVYCFSLISRAAQGVTLKPREVRFIRRTFKDVITFIPVVIILIIPLTPVGHVLIFGAIQRFFPGFFPSCFTEQRQNLLRLYETTEFSEVTIKENLQERLARFLEALTFSIMTKTRNAYRKLTNTYSEETDTNDNTNGIDRSVEEK</sequence>
<gene>
    <name evidence="4" type="ORF">PAUS00366_LOCUS3715</name>
</gene>
<feature type="region of interest" description="Disordered" evidence="1">
    <location>
        <begin position="96"/>
        <end position="120"/>
    </location>
</feature>
<evidence type="ECO:0000313" key="4">
    <source>
        <dbReference type="EMBL" id="CAE0710988.1"/>
    </source>
</evidence>
<proteinExistence type="predicted"/>
<dbReference type="AlphaFoldDB" id="A0A7S4EG82"/>
<feature type="region of interest" description="Disordered" evidence="1">
    <location>
        <begin position="346"/>
        <end position="379"/>
    </location>
</feature>
<evidence type="ECO:0000259" key="3">
    <source>
        <dbReference type="Pfam" id="PF07766"/>
    </source>
</evidence>
<evidence type="ECO:0000256" key="1">
    <source>
        <dbReference type="SAM" id="MobiDB-lite"/>
    </source>
</evidence>
<organism evidence="4">
    <name type="scientific">Pseudo-nitzschia australis</name>
    <dbReference type="NCBI Taxonomy" id="44445"/>
    <lineage>
        <taxon>Eukaryota</taxon>
        <taxon>Sar</taxon>
        <taxon>Stramenopiles</taxon>
        <taxon>Ochrophyta</taxon>
        <taxon>Bacillariophyta</taxon>
        <taxon>Bacillariophyceae</taxon>
        <taxon>Bacillariophycidae</taxon>
        <taxon>Bacillariales</taxon>
        <taxon>Bacillariaceae</taxon>
        <taxon>Pseudo-nitzschia</taxon>
    </lineage>
</organism>
<evidence type="ECO:0000256" key="2">
    <source>
        <dbReference type="SAM" id="Phobius"/>
    </source>
</evidence>
<name>A0A7S4EG82_9STRA</name>
<feature type="compositionally biased region" description="Acidic residues" evidence="1">
    <location>
        <begin position="101"/>
        <end position="118"/>
    </location>
</feature>
<dbReference type="Pfam" id="PF07766">
    <property type="entry name" value="LETM1_RBD"/>
    <property type="match status" value="1"/>
</dbReference>
<feature type="domain" description="Letm1 RBD" evidence="3">
    <location>
        <begin position="596"/>
        <end position="704"/>
    </location>
</feature>
<dbReference type="InterPro" id="IPR033122">
    <property type="entry name" value="LETM1-like_RBD"/>
</dbReference>
<feature type="region of interest" description="Disordered" evidence="1">
    <location>
        <begin position="154"/>
        <end position="186"/>
    </location>
</feature>
<dbReference type="GO" id="GO:0043022">
    <property type="term" value="F:ribosome binding"/>
    <property type="evidence" value="ECO:0007669"/>
    <property type="project" value="InterPro"/>
</dbReference>
<protein>
    <recommendedName>
        <fullName evidence="3">Letm1 RBD domain-containing protein</fullName>
    </recommendedName>
</protein>
<reference evidence="4" key="1">
    <citation type="submission" date="2021-01" db="EMBL/GenBank/DDBJ databases">
        <authorList>
            <person name="Corre E."/>
            <person name="Pelletier E."/>
            <person name="Niang G."/>
            <person name="Scheremetjew M."/>
            <person name="Finn R."/>
            <person name="Kale V."/>
            <person name="Holt S."/>
            <person name="Cochrane G."/>
            <person name="Meng A."/>
            <person name="Brown T."/>
            <person name="Cohen L."/>
        </authorList>
    </citation>
    <scope>NUCLEOTIDE SEQUENCE</scope>
    <source>
        <strain evidence="4">10249 10 AB</strain>
    </source>
</reference>